<evidence type="ECO:0000259" key="11">
    <source>
        <dbReference type="Pfam" id="PF02518"/>
    </source>
</evidence>
<dbReference type="PANTHER" id="PTHR24421:SF10">
    <property type="entry name" value="NITRATE_NITRITE SENSOR PROTEIN NARQ"/>
    <property type="match status" value="1"/>
</dbReference>
<evidence type="ECO:0000256" key="5">
    <source>
        <dbReference type="ARBA" id="ARBA00022741"/>
    </source>
</evidence>
<proteinExistence type="predicted"/>
<feature type="transmembrane region" description="Helical" evidence="10">
    <location>
        <begin position="146"/>
        <end position="171"/>
    </location>
</feature>
<organism evidence="13 14">
    <name type="scientific">Candidatus Brachybacterium merdavium</name>
    <dbReference type="NCBI Taxonomy" id="2838513"/>
    <lineage>
        <taxon>Bacteria</taxon>
        <taxon>Bacillati</taxon>
        <taxon>Actinomycetota</taxon>
        <taxon>Actinomycetes</taxon>
        <taxon>Micrococcales</taxon>
        <taxon>Dermabacteraceae</taxon>
        <taxon>Brachybacterium</taxon>
    </lineage>
</organism>
<keyword evidence="6" id="KW-0418">Kinase</keyword>
<keyword evidence="10" id="KW-1133">Transmembrane helix</keyword>
<feature type="compositionally biased region" description="Low complexity" evidence="9">
    <location>
        <begin position="324"/>
        <end position="346"/>
    </location>
</feature>
<evidence type="ECO:0000313" key="14">
    <source>
        <dbReference type="Proteomes" id="UP000823823"/>
    </source>
</evidence>
<evidence type="ECO:0000256" key="7">
    <source>
        <dbReference type="ARBA" id="ARBA00022840"/>
    </source>
</evidence>
<sequence>MNIRRHGRRFAWLMIGAAIGTTVVLVLGLGIPVGADDRTSPAVLGVGVAGAVLLGGLLGLVPGVRELEVTAARSMLGIETELVVPRRPGLIHRLQDVAWVQVHLLLGLVAAGCLTMLLPASVVLVLDAVRGAGADTVLPIPTGELGRVAAVGLGLLGAVVALIAAAPLGALAAHLAPRLLGPTARDRLEVALAKAEREADRIRIARDLHDGIGHDLTIVSIQASAGRRVLEHDPAATAQALERIESTAREALEELDAVLAQLRDEQTGKPSGRRNAAASDAADSGAGDSGAGGSGAAGSGAAGSGATGPQGTGPDAPGPERLVSDAADPDSSAGGSSALDSSAPASRLEQVMDDHRAAGMDLRLRGALPSELSPLQGAHLVRIVGELLTNAHRHGAAGPVHLAIRAGEGPTGQAAMTITVENPRKPSAAADPSAHGGPSSPLDEAGPVRGGRGLTGMRERLELWGGTLEAGPDDGAWRARAVVPLLEERTQP</sequence>
<evidence type="ECO:0000256" key="4">
    <source>
        <dbReference type="ARBA" id="ARBA00022679"/>
    </source>
</evidence>
<keyword evidence="3" id="KW-0597">Phosphoprotein</keyword>
<evidence type="ECO:0000256" key="9">
    <source>
        <dbReference type="SAM" id="MobiDB-lite"/>
    </source>
</evidence>
<evidence type="ECO:0000259" key="12">
    <source>
        <dbReference type="Pfam" id="PF07730"/>
    </source>
</evidence>
<dbReference type="CDD" id="cd16917">
    <property type="entry name" value="HATPase_UhpB-NarQ-NarX-like"/>
    <property type="match status" value="1"/>
</dbReference>
<evidence type="ECO:0000313" key="13">
    <source>
        <dbReference type="EMBL" id="HJB10524.1"/>
    </source>
</evidence>
<evidence type="ECO:0000256" key="6">
    <source>
        <dbReference type="ARBA" id="ARBA00022777"/>
    </source>
</evidence>
<dbReference type="PANTHER" id="PTHR24421">
    <property type="entry name" value="NITRATE/NITRITE SENSOR PROTEIN NARX-RELATED"/>
    <property type="match status" value="1"/>
</dbReference>
<dbReference type="Gene3D" id="1.20.5.1930">
    <property type="match status" value="1"/>
</dbReference>
<accession>A0A9D2LDA9</accession>
<dbReference type="GO" id="GO:0000155">
    <property type="term" value="F:phosphorelay sensor kinase activity"/>
    <property type="evidence" value="ECO:0007669"/>
    <property type="project" value="InterPro"/>
</dbReference>
<keyword evidence="4" id="KW-0808">Transferase</keyword>
<feature type="region of interest" description="Disordered" evidence="9">
    <location>
        <begin position="424"/>
        <end position="454"/>
    </location>
</feature>
<feature type="compositionally biased region" description="Low complexity" evidence="9">
    <location>
        <begin position="276"/>
        <end position="286"/>
    </location>
</feature>
<name>A0A9D2LDA9_9MICO</name>
<reference evidence="13" key="2">
    <citation type="submission" date="2021-04" db="EMBL/GenBank/DDBJ databases">
        <authorList>
            <person name="Gilroy R."/>
        </authorList>
    </citation>
    <scope>NUCLEOTIDE SEQUENCE</scope>
    <source>
        <strain evidence="13">ChiHjej13B12-24818</strain>
    </source>
</reference>
<dbReference type="GO" id="GO:0016020">
    <property type="term" value="C:membrane"/>
    <property type="evidence" value="ECO:0007669"/>
    <property type="project" value="InterPro"/>
</dbReference>
<comment type="catalytic activity">
    <reaction evidence="1">
        <text>ATP + protein L-histidine = ADP + protein N-phospho-L-histidine.</text>
        <dbReference type="EC" id="2.7.13.3"/>
    </reaction>
</comment>
<feature type="transmembrane region" description="Helical" evidence="10">
    <location>
        <begin position="43"/>
        <end position="64"/>
    </location>
</feature>
<dbReference type="SUPFAM" id="SSF55874">
    <property type="entry name" value="ATPase domain of HSP90 chaperone/DNA topoisomerase II/histidine kinase"/>
    <property type="match status" value="1"/>
</dbReference>
<dbReference type="EC" id="2.7.13.3" evidence="2"/>
<keyword evidence="10" id="KW-0472">Membrane</keyword>
<feature type="transmembrane region" description="Helical" evidence="10">
    <location>
        <begin position="102"/>
        <end position="126"/>
    </location>
</feature>
<dbReference type="InterPro" id="IPR036890">
    <property type="entry name" value="HATPase_C_sf"/>
</dbReference>
<evidence type="ECO:0000256" key="8">
    <source>
        <dbReference type="ARBA" id="ARBA00023012"/>
    </source>
</evidence>
<evidence type="ECO:0000256" key="1">
    <source>
        <dbReference type="ARBA" id="ARBA00000085"/>
    </source>
</evidence>
<comment type="caution">
    <text evidence="13">The sequence shown here is derived from an EMBL/GenBank/DDBJ whole genome shotgun (WGS) entry which is preliminary data.</text>
</comment>
<evidence type="ECO:0000256" key="3">
    <source>
        <dbReference type="ARBA" id="ARBA00022553"/>
    </source>
</evidence>
<dbReference type="EMBL" id="DWZH01000062">
    <property type="protein sequence ID" value="HJB10524.1"/>
    <property type="molecule type" value="Genomic_DNA"/>
</dbReference>
<dbReference type="InterPro" id="IPR011712">
    <property type="entry name" value="Sig_transdc_His_kin_sub3_dim/P"/>
</dbReference>
<dbReference type="AlphaFoldDB" id="A0A9D2LDA9"/>
<dbReference type="GO" id="GO:0046983">
    <property type="term" value="F:protein dimerization activity"/>
    <property type="evidence" value="ECO:0007669"/>
    <property type="project" value="InterPro"/>
</dbReference>
<dbReference type="Pfam" id="PF07730">
    <property type="entry name" value="HisKA_3"/>
    <property type="match status" value="1"/>
</dbReference>
<feature type="domain" description="Histidine kinase/HSP90-like ATPase" evidence="11">
    <location>
        <begin position="379"/>
        <end position="475"/>
    </location>
</feature>
<evidence type="ECO:0000256" key="2">
    <source>
        <dbReference type="ARBA" id="ARBA00012438"/>
    </source>
</evidence>
<dbReference type="Proteomes" id="UP000823823">
    <property type="component" value="Unassembled WGS sequence"/>
</dbReference>
<keyword evidence="5" id="KW-0547">Nucleotide-binding</keyword>
<gene>
    <name evidence="13" type="ORF">H9786_08330</name>
</gene>
<keyword evidence="7" id="KW-0067">ATP-binding</keyword>
<feature type="transmembrane region" description="Helical" evidence="10">
    <location>
        <begin position="12"/>
        <end position="31"/>
    </location>
</feature>
<dbReference type="InterPro" id="IPR050482">
    <property type="entry name" value="Sensor_HK_TwoCompSys"/>
</dbReference>
<keyword evidence="10" id="KW-0812">Transmembrane</keyword>
<feature type="compositionally biased region" description="Gly residues" evidence="9">
    <location>
        <begin position="287"/>
        <end position="311"/>
    </location>
</feature>
<feature type="region of interest" description="Disordered" evidence="9">
    <location>
        <begin position="263"/>
        <end position="347"/>
    </location>
</feature>
<dbReference type="Gene3D" id="3.30.565.10">
    <property type="entry name" value="Histidine kinase-like ATPase, C-terminal domain"/>
    <property type="match status" value="1"/>
</dbReference>
<keyword evidence="8" id="KW-0902">Two-component regulatory system</keyword>
<evidence type="ECO:0000256" key="10">
    <source>
        <dbReference type="SAM" id="Phobius"/>
    </source>
</evidence>
<dbReference type="Pfam" id="PF02518">
    <property type="entry name" value="HATPase_c"/>
    <property type="match status" value="1"/>
</dbReference>
<protein>
    <recommendedName>
        <fullName evidence="2">histidine kinase</fullName>
        <ecNumber evidence="2">2.7.13.3</ecNumber>
    </recommendedName>
</protein>
<reference evidence="13" key="1">
    <citation type="journal article" date="2021" name="PeerJ">
        <title>Extensive microbial diversity within the chicken gut microbiome revealed by metagenomics and culture.</title>
        <authorList>
            <person name="Gilroy R."/>
            <person name="Ravi A."/>
            <person name="Getino M."/>
            <person name="Pursley I."/>
            <person name="Horton D.L."/>
            <person name="Alikhan N.F."/>
            <person name="Baker D."/>
            <person name="Gharbi K."/>
            <person name="Hall N."/>
            <person name="Watson M."/>
            <person name="Adriaenssens E.M."/>
            <person name="Foster-Nyarko E."/>
            <person name="Jarju S."/>
            <person name="Secka A."/>
            <person name="Antonio M."/>
            <person name="Oren A."/>
            <person name="Chaudhuri R.R."/>
            <person name="La Ragione R."/>
            <person name="Hildebrand F."/>
            <person name="Pallen M.J."/>
        </authorList>
    </citation>
    <scope>NUCLEOTIDE SEQUENCE</scope>
    <source>
        <strain evidence="13">ChiHjej13B12-24818</strain>
    </source>
</reference>
<dbReference type="GO" id="GO:0005524">
    <property type="term" value="F:ATP binding"/>
    <property type="evidence" value="ECO:0007669"/>
    <property type="project" value="UniProtKB-KW"/>
</dbReference>
<dbReference type="InterPro" id="IPR003594">
    <property type="entry name" value="HATPase_dom"/>
</dbReference>
<feature type="domain" description="Signal transduction histidine kinase subgroup 3 dimerisation and phosphoacceptor" evidence="12">
    <location>
        <begin position="201"/>
        <end position="265"/>
    </location>
</feature>